<dbReference type="AlphaFoldDB" id="A0A378JQ91"/>
<dbReference type="Proteomes" id="UP000254794">
    <property type="component" value="Unassembled WGS sequence"/>
</dbReference>
<dbReference type="PANTHER" id="PTHR24198">
    <property type="entry name" value="ANKYRIN REPEAT AND PROTEIN KINASE DOMAIN-CONTAINING PROTEIN"/>
    <property type="match status" value="1"/>
</dbReference>
<organism evidence="3 4">
    <name type="scientific">Legionella busanensis</name>
    <dbReference type="NCBI Taxonomy" id="190655"/>
    <lineage>
        <taxon>Bacteria</taxon>
        <taxon>Pseudomonadati</taxon>
        <taxon>Pseudomonadota</taxon>
        <taxon>Gammaproteobacteria</taxon>
        <taxon>Legionellales</taxon>
        <taxon>Legionellaceae</taxon>
        <taxon>Legionella</taxon>
    </lineage>
</organism>
<reference evidence="3 4" key="1">
    <citation type="submission" date="2018-06" db="EMBL/GenBank/DDBJ databases">
        <authorList>
            <consortium name="Pathogen Informatics"/>
            <person name="Doyle S."/>
        </authorList>
    </citation>
    <scope>NUCLEOTIDE SEQUENCE [LARGE SCALE GENOMIC DNA]</scope>
    <source>
        <strain evidence="3 4">NCTC13316</strain>
    </source>
</reference>
<keyword evidence="4" id="KW-1185">Reference proteome</keyword>
<name>A0A378JQ91_9GAMM</name>
<protein>
    <submittedName>
        <fullName evidence="3">Ankyrin</fullName>
    </submittedName>
</protein>
<keyword evidence="1" id="KW-0677">Repeat</keyword>
<sequence length="1048" mass="116503">MLYIILTAPLLARLNPIIFSQTPTTLLELLIKDKDVKMMSEEAYTLNQADLTVLLNAIKETTAEHAIFLTTEITNFKEDLILSEAKQTIEELKQITIALEQNASISIALIEDFLMNRWERIRGSFLSYTGMPEGYVNRCCLTFATILHKIKPEKKKMQYLMPTLTHLIDQLDLFPDKQIDDYCLDEVILSETQNALIPVQLLSFIIPGSTTLSELHNPFVKSEEDTVLLLSEDEQKRLISHNEDTQYFFKLFTTILNAKLQSPSLGGKLFQLIQALKQGGKKGGHGGSEYNAGPDANIGIADFMFYWNSLSQEECDNVSSLCTNKETLGQIIKILQEGTGQSVSSSITCVEINAGKLEDILNAHPELYNTISSNSKNYILALETEFHHYKNILGAKLSGSDKLKLLTPNLFENTFLFKEENIIKLLVSLNSKLKNKKYTHQDLADIVKMYLKTIYCSPESLKAFDHVGKTALTGCILNADIIKEIIASPHCTFEVLSQQNKDGDTALFYAIEKAGLEVVQAILASPYCASQLFMQKNKEGHTPLTLAVKGRKLNLITAIITSPYCTLEILNQQNDKGENILTSAINKGCVEIVQAILTSSLCNSQLLLQKSREGHTPLSLVVKKGNHHLAATIINSPHCTFEVLNQQNDDSASALILAAGEGNENITKTILASPYFNYQILNQKNQAGYTPLMLATEKHRLGIVTTILSSSHFNSIALNQCNNEGSSALMIAAERGIDDIIQAILVSPHCDHLILMQKNKSNYTPLHLAIRNGRINAVSLITTSPYCSSEVLNQSTREGSNALIMAAVDADEIIVNAIMTSINFNKQVLMHQNRYGESALIIAANCIKNPKVMQTILNHPLCTLEVLIQCNEAGYSALIQAVKNHSLDMVKIILNSPYCTAQVLTQQTCYGYNALIEAVSIQRSDIAEVLLKSPYCSQELLIQQDKNGNTALIEAARLGELGIVKAILANPKCDYSVLMQKNKQGRDALDLTTDETIKTLINEKLLTVSKPEEKMNIQNNKNLFFTPEQEKKEFKQTINRNDSFLLNN</sequence>
<proteinExistence type="predicted"/>
<evidence type="ECO:0000256" key="1">
    <source>
        <dbReference type="ARBA" id="ARBA00022737"/>
    </source>
</evidence>
<evidence type="ECO:0000256" key="2">
    <source>
        <dbReference type="ARBA" id="ARBA00023043"/>
    </source>
</evidence>
<dbReference type="SUPFAM" id="SSF48403">
    <property type="entry name" value="Ankyrin repeat"/>
    <property type="match status" value="2"/>
</dbReference>
<dbReference type="InterPro" id="IPR002110">
    <property type="entry name" value="Ankyrin_rpt"/>
</dbReference>
<accession>A0A378JQ91</accession>
<evidence type="ECO:0000313" key="3">
    <source>
        <dbReference type="EMBL" id="STX52339.1"/>
    </source>
</evidence>
<gene>
    <name evidence="3" type="ORF">NCTC13316_02452</name>
</gene>
<dbReference type="InterPro" id="IPR036770">
    <property type="entry name" value="Ankyrin_rpt-contain_sf"/>
</dbReference>
<evidence type="ECO:0000313" key="4">
    <source>
        <dbReference type="Proteomes" id="UP000254794"/>
    </source>
</evidence>
<dbReference type="Gene3D" id="1.25.40.20">
    <property type="entry name" value="Ankyrin repeat-containing domain"/>
    <property type="match status" value="3"/>
</dbReference>
<dbReference type="PANTHER" id="PTHR24198:SF165">
    <property type="entry name" value="ANKYRIN REPEAT-CONTAINING PROTEIN-RELATED"/>
    <property type="match status" value="1"/>
</dbReference>
<dbReference type="EMBL" id="UGOD01000001">
    <property type="protein sequence ID" value="STX52339.1"/>
    <property type="molecule type" value="Genomic_DNA"/>
</dbReference>
<keyword evidence="2" id="KW-0040">ANK repeat</keyword>
<dbReference type="Pfam" id="PF12796">
    <property type="entry name" value="Ank_2"/>
    <property type="match status" value="3"/>
</dbReference>
<dbReference type="SMART" id="SM00248">
    <property type="entry name" value="ANK"/>
    <property type="match status" value="13"/>
</dbReference>